<keyword evidence="3" id="KW-1185">Reference proteome</keyword>
<sequence>MRICAFALVASRSLNLPQPIAAAFNIDIAAEYWVQFAHIASPTYAREPQLFLHSIRSEQLWSSSQLKSWLKMAARDRCFDILHTPQYTMLERVQSISFILNNQQTLQPLFAFYPATRCQLSHSLEWLTSTGFVEGKNSFTILSFRSDFNSRPGSFARAPAVSTPDSLERLER</sequence>
<evidence type="ECO:0000313" key="2">
    <source>
        <dbReference type="EMBL" id="KAK7026358.1"/>
    </source>
</evidence>
<evidence type="ECO:0000256" key="1">
    <source>
        <dbReference type="SAM" id="MobiDB-lite"/>
    </source>
</evidence>
<dbReference type="Proteomes" id="UP001362999">
    <property type="component" value="Unassembled WGS sequence"/>
</dbReference>
<organism evidence="2 3">
    <name type="scientific">Favolaschia claudopus</name>
    <dbReference type="NCBI Taxonomy" id="2862362"/>
    <lineage>
        <taxon>Eukaryota</taxon>
        <taxon>Fungi</taxon>
        <taxon>Dikarya</taxon>
        <taxon>Basidiomycota</taxon>
        <taxon>Agaricomycotina</taxon>
        <taxon>Agaricomycetes</taxon>
        <taxon>Agaricomycetidae</taxon>
        <taxon>Agaricales</taxon>
        <taxon>Marasmiineae</taxon>
        <taxon>Mycenaceae</taxon>
        <taxon>Favolaschia</taxon>
    </lineage>
</organism>
<dbReference type="AlphaFoldDB" id="A0AAW0BJN3"/>
<gene>
    <name evidence="2" type="ORF">R3P38DRAFT_3193015</name>
</gene>
<comment type="caution">
    <text evidence="2">The sequence shown here is derived from an EMBL/GenBank/DDBJ whole genome shotgun (WGS) entry which is preliminary data.</text>
</comment>
<reference evidence="2 3" key="1">
    <citation type="journal article" date="2024" name="J Genomics">
        <title>Draft genome sequencing and assembly of Favolaschia claudopus CIRM-BRFM 2984 isolated from oak limbs.</title>
        <authorList>
            <person name="Navarro D."/>
            <person name="Drula E."/>
            <person name="Chaduli D."/>
            <person name="Cazenave R."/>
            <person name="Ahrendt S."/>
            <person name="Wang J."/>
            <person name="Lipzen A."/>
            <person name="Daum C."/>
            <person name="Barry K."/>
            <person name="Grigoriev I.V."/>
            <person name="Favel A."/>
            <person name="Rosso M.N."/>
            <person name="Martin F."/>
        </authorList>
    </citation>
    <scope>NUCLEOTIDE SEQUENCE [LARGE SCALE GENOMIC DNA]</scope>
    <source>
        <strain evidence="2 3">CIRM-BRFM 2984</strain>
    </source>
</reference>
<name>A0AAW0BJN3_9AGAR</name>
<feature type="region of interest" description="Disordered" evidence="1">
    <location>
        <begin position="153"/>
        <end position="172"/>
    </location>
</feature>
<protein>
    <submittedName>
        <fullName evidence="2">Uncharacterized protein</fullName>
    </submittedName>
</protein>
<proteinExistence type="predicted"/>
<evidence type="ECO:0000313" key="3">
    <source>
        <dbReference type="Proteomes" id="UP001362999"/>
    </source>
</evidence>
<accession>A0AAW0BJN3</accession>
<dbReference type="EMBL" id="JAWWNJ010000032">
    <property type="protein sequence ID" value="KAK7026358.1"/>
    <property type="molecule type" value="Genomic_DNA"/>
</dbReference>